<sequence length="259" mass="29151">MSASEAMLDLKRGHELAKLNESLQKQNVSNVSNVRLSPPKTQTQTSPAPPMPPTQAGFVNTTHIWPAMPSSGQQMQQQMHQTIQGPPMPQLSQMPQSSQNAQHQQMQQGQMQTPQGGQGTPQTPGSQKPIVGSDEWHKQRRENHKEVERRRRETINDGINELAKIVPGCEKNKGSILARAVQYIQQLKDNEAATIEKWTLEKLLTDQAINELSQQAEMLKSELERARSENERLRLQMDELAGGPAKKKQRTDFEQKQQG</sequence>
<keyword evidence="6" id="KW-1185">Reference proteome</keyword>
<dbReference type="Gene3D" id="4.10.280.10">
    <property type="entry name" value="Helix-loop-helix DNA-binding domain"/>
    <property type="match status" value="1"/>
</dbReference>
<reference evidence="5 6" key="1">
    <citation type="journal article" date="2018" name="New Phytol.">
        <title>Phylogenomics of Endogonaceae and evolution of mycorrhizas within Mucoromycota.</title>
        <authorList>
            <person name="Chang Y."/>
            <person name="Desiro A."/>
            <person name="Na H."/>
            <person name="Sandor L."/>
            <person name="Lipzen A."/>
            <person name="Clum A."/>
            <person name="Barry K."/>
            <person name="Grigoriev I.V."/>
            <person name="Martin F.M."/>
            <person name="Stajich J.E."/>
            <person name="Smith M.E."/>
            <person name="Bonito G."/>
            <person name="Spatafora J.W."/>
        </authorList>
    </citation>
    <scope>NUCLEOTIDE SEQUENCE [LARGE SCALE GENOMIC DNA]</scope>
    <source>
        <strain evidence="5 6">AD002</strain>
    </source>
</reference>
<dbReference type="PANTHER" id="PTHR47787">
    <property type="entry name" value="CENTROMERE-BINDING PROTEIN 1"/>
    <property type="match status" value="1"/>
</dbReference>
<evidence type="ECO:0000313" key="5">
    <source>
        <dbReference type="EMBL" id="RUS16520.1"/>
    </source>
</evidence>
<dbReference type="SUPFAM" id="SSF47459">
    <property type="entry name" value="HLH, helix-loop-helix DNA-binding domain"/>
    <property type="match status" value="1"/>
</dbReference>
<feature type="compositionally biased region" description="Basic and acidic residues" evidence="3">
    <location>
        <begin position="221"/>
        <end position="237"/>
    </location>
</feature>
<evidence type="ECO:0000256" key="3">
    <source>
        <dbReference type="SAM" id="MobiDB-lite"/>
    </source>
</evidence>
<organism evidence="5 6">
    <name type="scientific">Jimgerdemannia flammicorona</name>
    <dbReference type="NCBI Taxonomy" id="994334"/>
    <lineage>
        <taxon>Eukaryota</taxon>
        <taxon>Fungi</taxon>
        <taxon>Fungi incertae sedis</taxon>
        <taxon>Mucoromycota</taxon>
        <taxon>Mucoromycotina</taxon>
        <taxon>Endogonomycetes</taxon>
        <taxon>Endogonales</taxon>
        <taxon>Endogonaceae</taxon>
        <taxon>Jimgerdemannia</taxon>
    </lineage>
</organism>
<dbReference type="CDD" id="cd11398">
    <property type="entry name" value="bHLHzip_scCBP1"/>
    <property type="match status" value="1"/>
</dbReference>
<feature type="compositionally biased region" description="Basic and acidic residues" evidence="3">
    <location>
        <begin position="250"/>
        <end position="259"/>
    </location>
</feature>
<feature type="region of interest" description="Disordered" evidence="3">
    <location>
        <begin position="19"/>
        <end position="157"/>
    </location>
</feature>
<dbReference type="SMART" id="SM00353">
    <property type="entry name" value="HLH"/>
    <property type="match status" value="1"/>
</dbReference>
<dbReference type="Proteomes" id="UP000274822">
    <property type="component" value="Unassembled WGS sequence"/>
</dbReference>
<dbReference type="GO" id="GO:0003700">
    <property type="term" value="F:DNA-binding transcription factor activity"/>
    <property type="evidence" value="ECO:0007669"/>
    <property type="project" value="InterPro"/>
</dbReference>
<name>A0A433PG91_9FUNG</name>
<evidence type="ECO:0000256" key="2">
    <source>
        <dbReference type="ARBA" id="ARBA00023242"/>
    </source>
</evidence>
<feature type="region of interest" description="Disordered" evidence="3">
    <location>
        <begin position="221"/>
        <end position="259"/>
    </location>
</feature>
<dbReference type="Pfam" id="PF00010">
    <property type="entry name" value="HLH"/>
    <property type="match status" value="1"/>
</dbReference>
<dbReference type="PANTHER" id="PTHR47787:SF1">
    <property type="entry name" value="CENTROMERE-BINDING PROTEIN 1"/>
    <property type="match status" value="1"/>
</dbReference>
<comment type="caution">
    <text evidence="5">The sequence shown here is derived from an EMBL/GenBank/DDBJ whole genome shotgun (WGS) entry which is preliminary data.</text>
</comment>
<accession>A0A433PG91</accession>
<keyword evidence="1" id="KW-0238">DNA-binding</keyword>
<evidence type="ECO:0000256" key="1">
    <source>
        <dbReference type="ARBA" id="ARBA00023125"/>
    </source>
</evidence>
<evidence type="ECO:0000313" key="6">
    <source>
        <dbReference type="Proteomes" id="UP000274822"/>
    </source>
</evidence>
<feature type="domain" description="BHLH" evidence="4">
    <location>
        <begin position="139"/>
        <end position="187"/>
    </location>
</feature>
<dbReference type="GO" id="GO:0003677">
    <property type="term" value="F:DNA binding"/>
    <property type="evidence" value="ECO:0007669"/>
    <property type="project" value="UniProtKB-KW"/>
</dbReference>
<protein>
    <recommendedName>
        <fullName evidence="4">BHLH domain-containing protein</fullName>
    </recommendedName>
</protein>
<proteinExistence type="predicted"/>
<dbReference type="InterPro" id="IPR011598">
    <property type="entry name" value="bHLH_dom"/>
</dbReference>
<dbReference type="GO" id="GO:0005634">
    <property type="term" value="C:nucleus"/>
    <property type="evidence" value="ECO:0007669"/>
    <property type="project" value="TreeGrafter"/>
</dbReference>
<feature type="compositionally biased region" description="Polar residues" evidence="3">
    <location>
        <begin position="21"/>
        <end position="46"/>
    </location>
</feature>
<dbReference type="AlphaFoldDB" id="A0A433PG91"/>
<dbReference type="InterPro" id="IPR047206">
    <property type="entry name" value="bHLHzip_scCBP1-like"/>
</dbReference>
<feature type="compositionally biased region" description="Basic and acidic residues" evidence="3">
    <location>
        <begin position="143"/>
        <end position="155"/>
    </location>
</feature>
<evidence type="ECO:0000259" key="4">
    <source>
        <dbReference type="PROSITE" id="PS50888"/>
    </source>
</evidence>
<dbReference type="GO" id="GO:0046983">
    <property type="term" value="F:protein dimerization activity"/>
    <property type="evidence" value="ECO:0007669"/>
    <property type="project" value="InterPro"/>
</dbReference>
<keyword evidence="2" id="KW-0539">Nucleus</keyword>
<dbReference type="EMBL" id="RBNJ01024145">
    <property type="protein sequence ID" value="RUS16520.1"/>
    <property type="molecule type" value="Genomic_DNA"/>
</dbReference>
<dbReference type="InterPro" id="IPR036638">
    <property type="entry name" value="HLH_DNA-bd_sf"/>
</dbReference>
<dbReference type="PROSITE" id="PS50888">
    <property type="entry name" value="BHLH"/>
    <property type="match status" value="1"/>
</dbReference>
<gene>
    <name evidence="5" type="ORF">BC938DRAFT_476553</name>
</gene>
<feature type="compositionally biased region" description="Low complexity" evidence="3">
    <location>
        <begin position="90"/>
        <end position="129"/>
    </location>
</feature>